<dbReference type="Pfam" id="PF13349">
    <property type="entry name" value="DUF4097"/>
    <property type="match status" value="1"/>
</dbReference>
<dbReference type="InterPro" id="IPR025164">
    <property type="entry name" value="Toastrack_DUF4097"/>
</dbReference>
<dbReference type="Proteomes" id="UP000476064">
    <property type="component" value="Chromosome"/>
</dbReference>
<dbReference type="KEGG" id="plyc:GXP70_03895"/>
<keyword evidence="3" id="KW-1185">Reference proteome</keyword>
<name>A0A6C0FV57_9BACL</name>
<evidence type="ECO:0000313" key="2">
    <source>
        <dbReference type="EMBL" id="QHT59194.1"/>
    </source>
</evidence>
<gene>
    <name evidence="2" type="ORF">GXP70_03895</name>
</gene>
<dbReference type="PANTHER" id="PTHR34094">
    <property type="match status" value="1"/>
</dbReference>
<evidence type="ECO:0000259" key="1">
    <source>
        <dbReference type="Pfam" id="PF13349"/>
    </source>
</evidence>
<protein>
    <submittedName>
        <fullName evidence="2">DUF4097 domain-containing protein</fullName>
    </submittedName>
</protein>
<dbReference type="Gene3D" id="2.160.20.120">
    <property type="match status" value="1"/>
</dbReference>
<dbReference type="EMBL" id="CP048209">
    <property type="protein sequence ID" value="QHT59194.1"/>
    <property type="molecule type" value="Genomic_DNA"/>
</dbReference>
<reference evidence="2 3" key="1">
    <citation type="submission" date="2020-01" db="EMBL/GenBank/DDBJ databases">
        <title>Paenibacillus sp. nov., isolated from tomato rhizosphere.</title>
        <authorList>
            <person name="Weon H.-Y."/>
            <person name="Lee S.A."/>
        </authorList>
    </citation>
    <scope>NUCLEOTIDE SEQUENCE [LARGE SCALE GENOMIC DNA]</scope>
    <source>
        <strain evidence="2 3">12200R-189</strain>
    </source>
</reference>
<organism evidence="2 3">
    <name type="scientific">Paenibacillus lycopersici</name>
    <dbReference type="NCBI Taxonomy" id="2704462"/>
    <lineage>
        <taxon>Bacteria</taxon>
        <taxon>Bacillati</taxon>
        <taxon>Bacillota</taxon>
        <taxon>Bacilli</taxon>
        <taxon>Bacillales</taxon>
        <taxon>Paenibacillaceae</taxon>
        <taxon>Paenibacillus</taxon>
    </lineage>
</organism>
<accession>A0A6C0FV57</accession>
<sequence length="317" mass="32904">MRNWVIVGLILFVVGLIGAAGTIGASGDFSFGTEKIERHQSLPIDGIRNIDIHTDSVDVTVVPVSGSEVRASLTGRASKAYLNKLDILLKKDGDTINVGFKESAGFRFGLNIVNVNLKLEVPQRQFDRLKLKSGSGDIAIAGLQADAVELDGGSGDVDLKEIHGQTVTVSIGSGNLSVADTDAAEGVTLKSGSGDISADRLKAKRLDINLSSGDVDLTEAAAELNVKTGSGDITVEGKLLNLPATLKTGSGDVGIYTDQPPSDVTISYSTGSGDLDNDWDAGKGSTDDDDVHRLVFGSGSVPVQIHTGSGDLDVGSR</sequence>
<feature type="domain" description="DUF4097" evidence="1">
    <location>
        <begin position="47"/>
        <end position="314"/>
    </location>
</feature>
<dbReference type="RefSeq" id="WP_162355262.1">
    <property type="nucleotide sequence ID" value="NZ_CP048209.1"/>
</dbReference>
<dbReference type="PANTHER" id="PTHR34094:SF1">
    <property type="entry name" value="PROTEIN FAM185A"/>
    <property type="match status" value="1"/>
</dbReference>
<evidence type="ECO:0000313" key="3">
    <source>
        <dbReference type="Proteomes" id="UP000476064"/>
    </source>
</evidence>
<dbReference type="AlphaFoldDB" id="A0A6C0FV57"/>
<proteinExistence type="predicted"/>